<dbReference type="GO" id="GO:0000976">
    <property type="term" value="F:transcription cis-regulatory region binding"/>
    <property type="evidence" value="ECO:0007669"/>
    <property type="project" value="TreeGrafter"/>
</dbReference>
<dbReference type="Gene3D" id="3.40.50.2300">
    <property type="match status" value="2"/>
</dbReference>
<dbReference type="EMBL" id="DXAJ01000062">
    <property type="protein sequence ID" value="HJA02554.1"/>
    <property type="molecule type" value="Genomic_DNA"/>
</dbReference>
<organism evidence="5 6">
    <name type="scientific">Candidatus Gallimonas gallistercoris</name>
    <dbReference type="NCBI Taxonomy" id="2838602"/>
    <lineage>
        <taxon>Bacteria</taxon>
        <taxon>Bacillati</taxon>
        <taxon>Bacillota</taxon>
        <taxon>Clostridia</taxon>
        <taxon>Candidatus Gallimonas</taxon>
    </lineage>
</organism>
<evidence type="ECO:0000313" key="6">
    <source>
        <dbReference type="Proteomes" id="UP000824221"/>
    </source>
</evidence>
<dbReference type="SMART" id="SM00354">
    <property type="entry name" value="HTH_LACI"/>
    <property type="match status" value="1"/>
</dbReference>
<dbReference type="PROSITE" id="PS50932">
    <property type="entry name" value="HTH_LACI_2"/>
    <property type="match status" value="1"/>
</dbReference>
<dbReference type="PRINTS" id="PR00036">
    <property type="entry name" value="HTHLACI"/>
</dbReference>
<dbReference type="InterPro" id="IPR046335">
    <property type="entry name" value="LacI/GalR-like_sensor"/>
</dbReference>
<evidence type="ECO:0000256" key="3">
    <source>
        <dbReference type="ARBA" id="ARBA00023163"/>
    </source>
</evidence>
<dbReference type="SUPFAM" id="SSF47413">
    <property type="entry name" value="lambda repressor-like DNA-binding domains"/>
    <property type="match status" value="1"/>
</dbReference>
<dbReference type="PANTHER" id="PTHR30146:SF109">
    <property type="entry name" value="HTH-TYPE TRANSCRIPTIONAL REGULATOR GALS"/>
    <property type="match status" value="1"/>
</dbReference>
<reference evidence="5" key="1">
    <citation type="journal article" date="2021" name="PeerJ">
        <title>Extensive microbial diversity within the chicken gut microbiome revealed by metagenomics and culture.</title>
        <authorList>
            <person name="Gilroy R."/>
            <person name="Ravi A."/>
            <person name="Getino M."/>
            <person name="Pursley I."/>
            <person name="Horton D.L."/>
            <person name="Alikhan N.F."/>
            <person name="Baker D."/>
            <person name="Gharbi K."/>
            <person name="Hall N."/>
            <person name="Watson M."/>
            <person name="Adriaenssens E.M."/>
            <person name="Foster-Nyarko E."/>
            <person name="Jarju S."/>
            <person name="Secka A."/>
            <person name="Antonio M."/>
            <person name="Oren A."/>
            <person name="Chaudhuri R.R."/>
            <person name="La Ragione R."/>
            <person name="Hildebrand F."/>
            <person name="Pallen M.J."/>
        </authorList>
    </citation>
    <scope>NUCLEOTIDE SEQUENCE</scope>
    <source>
        <strain evidence="5">CHK156-179</strain>
    </source>
</reference>
<dbReference type="InterPro" id="IPR010982">
    <property type="entry name" value="Lambda_DNA-bd_dom_sf"/>
</dbReference>
<keyword evidence="3" id="KW-0804">Transcription</keyword>
<comment type="caution">
    <text evidence="5">The sequence shown here is derived from an EMBL/GenBank/DDBJ whole genome shotgun (WGS) entry which is preliminary data.</text>
</comment>
<dbReference type="Proteomes" id="UP000824221">
    <property type="component" value="Unassembled WGS sequence"/>
</dbReference>
<proteinExistence type="predicted"/>
<dbReference type="CDD" id="cd01392">
    <property type="entry name" value="HTH_LacI"/>
    <property type="match status" value="1"/>
</dbReference>
<evidence type="ECO:0000259" key="4">
    <source>
        <dbReference type="PROSITE" id="PS50932"/>
    </source>
</evidence>
<protein>
    <submittedName>
        <fullName evidence="5">LacI family transcriptional regulator</fullName>
    </submittedName>
</protein>
<dbReference type="SUPFAM" id="SSF53822">
    <property type="entry name" value="Periplasmic binding protein-like I"/>
    <property type="match status" value="1"/>
</dbReference>
<dbReference type="Pfam" id="PF13377">
    <property type="entry name" value="Peripla_BP_3"/>
    <property type="match status" value="1"/>
</dbReference>
<evidence type="ECO:0000313" key="5">
    <source>
        <dbReference type="EMBL" id="HJA02554.1"/>
    </source>
</evidence>
<dbReference type="GO" id="GO:0003700">
    <property type="term" value="F:DNA-binding transcription factor activity"/>
    <property type="evidence" value="ECO:0007669"/>
    <property type="project" value="TreeGrafter"/>
</dbReference>
<dbReference type="PROSITE" id="PS00356">
    <property type="entry name" value="HTH_LACI_1"/>
    <property type="match status" value="1"/>
</dbReference>
<sequence length="344" mass="37916">MKEARKKVTIKDVALRAGVSPTTVSMVLNGKDAALPENTRRRVRTAVSELNYSADALARALVTRKTNIIGVVIPDISNAFFSEAVRHIQVEIARFGYDIILCNSEERAENDYRYINLLAGRNVDGLILTPSAEAFTAENAEKMRRLLAGLHIPYLFFDRYYPDEGNRVAVDNEASSYAATQYLLENGHERIGVVAGPLTLNSSRNRLKGVRRALAERGLSLPDDLVFEGKYDFATGVNGGTALLQKDITAIFAFSDMQAYGVYESAKRAGKRIPDDISVMGFDDNIYSSVLEVPLSTMRQPVETIAKEVCRAILALVEGKDMETPLCCPARLVRRSSVSDLTKA</sequence>
<dbReference type="CDD" id="cd06267">
    <property type="entry name" value="PBP1_LacI_sugar_binding-like"/>
    <property type="match status" value="1"/>
</dbReference>
<keyword evidence="2" id="KW-0238">DNA-binding</keyword>
<dbReference type="Pfam" id="PF00356">
    <property type="entry name" value="LacI"/>
    <property type="match status" value="1"/>
</dbReference>
<accession>A0A9D2H2G4</accession>
<gene>
    <name evidence="5" type="ORF">H9797_04140</name>
</gene>
<evidence type="ECO:0000256" key="2">
    <source>
        <dbReference type="ARBA" id="ARBA00023125"/>
    </source>
</evidence>
<keyword evidence="1" id="KW-0805">Transcription regulation</keyword>
<dbReference type="InterPro" id="IPR028082">
    <property type="entry name" value="Peripla_BP_I"/>
</dbReference>
<name>A0A9D2H2G4_9FIRM</name>
<reference evidence="5" key="2">
    <citation type="submission" date="2021-04" db="EMBL/GenBank/DDBJ databases">
        <authorList>
            <person name="Gilroy R."/>
        </authorList>
    </citation>
    <scope>NUCLEOTIDE SEQUENCE</scope>
    <source>
        <strain evidence="5">CHK156-179</strain>
    </source>
</reference>
<feature type="domain" description="HTH lacI-type" evidence="4">
    <location>
        <begin position="8"/>
        <end position="63"/>
    </location>
</feature>
<dbReference type="AlphaFoldDB" id="A0A9D2H2G4"/>
<dbReference type="Gene3D" id="1.10.260.40">
    <property type="entry name" value="lambda repressor-like DNA-binding domains"/>
    <property type="match status" value="1"/>
</dbReference>
<dbReference type="InterPro" id="IPR000843">
    <property type="entry name" value="HTH_LacI"/>
</dbReference>
<dbReference type="PANTHER" id="PTHR30146">
    <property type="entry name" value="LACI-RELATED TRANSCRIPTIONAL REPRESSOR"/>
    <property type="match status" value="1"/>
</dbReference>
<evidence type="ECO:0000256" key="1">
    <source>
        <dbReference type="ARBA" id="ARBA00023015"/>
    </source>
</evidence>